<evidence type="ECO:0000313" key="3">
    <source>
        <dbReference type="Proteomes" id="UP001271007"/>
    </source>
</evidence>
<evidence type="ECO:0000313" key="2">
    <source>
        <dbReference type="EMBL" id="KAK3052128.1"/>
    </source>
</evidence>
<comment type="caution">
    <text evidence="2">The sequence shown here is derived from an EMBL/GenBank/DDBJ whole genome shotgun (WGS) entry which is preliminary data.</text>
</comment>
<dbReference type="EMBL" id="JAWDJX010000022">
    <property type="protein sequence ID" value="KAK3052128.1"/>
    <property type="molecule type" value="Genomic_DNA"/>
</dbReference>
<feature type="region of interest" description="Disordered" evidence="1">
    <location>
        <begin position="59"/>
        <end position="104"/>
    </location>
</feature>
<protein>
    <submittedName>
        <fullName evidence="2">Uncharacterized protein</fullName>
    </submittedName>
</protein>
<sequence>MCSLSASLFKRVTSPWWLNYSSFLRHAQACDLEDPLCWNNRYGHLGTNPGPLWATPAEDAALAQEAAESAQAGQGAGTAQTTHSAPALVPSNPSTSSKEDWIHQKERVNDYTIISVAKGKCSRRSTNPGGEGKHRRHASWSREASSQEHRERLYH</sequence>
<feature type="compositionally biased region" description="Low complexity" evidence="1">
    <location>
        <begin position="59"/>
        <end position="82"/>
    </location>
</feature>
<feature type="compositionally biased region" description="Basic and acidic residues" evidence="1">
    <location>
        <begin position="145"/>
        <end position="155"/>
    </location>
</feature>
<dbReference type="AlphaFoldDB" id="A0AAJ0DKR9"/>
<gene>
    <name evidence="2" type="ORF">LTR09_006720</name>
</gene>
<proteinExistence type="predicted"/>
<name>A0AAJ0DKR9_9PEZI</name>
<accession>A0AAJ0DKR9</accession>
<feature type="region of interest" description="Disordered" evidence="1">
    <location>
        <begin position="119"/>
        <end position="155"/>
    </location>
</feature>
<keyword evidence="3" id="KW-1185">Reference proteome</keyword>
<evidence type="ECO:0000256" key="1">
    <source>
        <dbReference type="SAM" id="MobiDB-lite"/>
    </source>
</evidence>
<organism evidence="2 3">
    <name type="scientific">Extremus antarcticus</name>
    <dbReference type="NCBI Taxonomy" id="702011"/>
    <lineage>
        <taxon>Eukaryota</taxon>
        <taxon>Fungi</taxon>
        <taxon>Dikarya</taxon>
        <taxon>Ascomycota</taxon>
        <taxon>Pezizomycotina</taxon>
        <taxon>Dothideomycetes</taxon>
        <taxon>Dothideomycetidae</taxon>
        <taxon>Mycosphaerellales</taxon>
        <taxon>Extremaceae</taxon>
        <taxon>Extremus</taxon>
    </lineage>
</organism>
<reference evidence="2" key="1">
    <citation type="submission" date="2023-04" db="EMBL/GenBank/DDBJ databases">
        <title>Black Yeasts Isolated from many extreme environments.</title>
        <authorList>
            <person name="Coleine C."/>
            <person name="Stajich J.E."/>
            <person name="Selbmann L."/>
        </authorList>
    </citation>
    <scope>NUCLEOTIDE SEQUENCE</scope>
    <source>
        <strain evidence="2">CCFEE 5312</strain>
    </source>
</reference>
<dbReference type="Proteomes" id="UP001271007">
    <property type="component" value="Unassembled WGS sequence"/>
</dbReference>